<proteinExistence type="predicted"/>
<evidence type="ECO:0000256" key="2">
    <source>
        <dbReference type="ARBA" id="ARBA00022679"/>
    </source>
</evidence>
<dbReference type="Pfam" id="PF00534">
    <property type="entry name" value="Glycos_transf_1"/>
    <property type="match status" value="1"/>
</dbReference>
<organism evidence="5 6">
    <name type="scientific">Thiorhodovibrio winogradskyi</name>
    <dbReference type="NCBI Taxonomy" id="77007"/>
    <lineage>
        <taxon>Bacteria</taxon>
        <taxon>Pseudomonadati</taxon>
        <taxon>Pseudomonadota</taxon>
        <taxon>Gammaproteobacteria</taxon>
        <taxon>Chromatiales</taxon>
        <taxon>Chromatiaceae</taxon>
        <taxon>Thiorhodovibrio</taxon>
    </lineage>
</organism>
<evidence type="ECO:0000313" key="5">
    <source>
        <dbReference type="EMBL" id="WPL16956.1"/>
    </source>
</evidence>
<dbReference type="CDD" id="cd03801">
    <property type="entry name" value="GT4_PimA-like"/>
    <property type="match status" value="1"/>
</dbReference>
<dbReference type="GO" id="GO:0043750">
    <property type="term" value="F:phosphatidylinositol alpha-mannosyltransferase activity"/>
    <property type="evidence" value="ECO:0007669"/>
    <property type="project" value="UniProtKB-EC"/>
</dbReference>
<dbReference type="Proteomes" id="UP001432180">
    <property type="component" value="Chromosome"/>
</dbReference>
<protein>
    <submittedName>
        <fullName evidence="5">GDP-mannose-dependent alpha-(1-6)-phosphatidylinositol monomannoside mannosyltransferase</fullName>
        <ecNumber evidence="5">2.4.1.345</ecNumber>
    </submittedName>
</protein>
<dbReference type="EMBL" id="CP121472">
    <property type="protein sequence ID" value="WPL16956.1"/>
    <property type="molecule type" value="Genomic_DNA"/>
</dbReference>
<evidence type="ECO:0000259" key="3">
    <source>
        <dbReference type="Pfam" id="PF00534"/>
    </source>
</evidence>
<keyword evidence="2 5" id="KW-0808">Transferase</keyword>
<feature type="domain" description="Glycosyltransferase subfamily 4-like N-terminal" evidence="4">
    <location>
        <begin position="88"/>
        <end position="158"/>
    </location>
</feature>
<evidence type="ECO:0000256" key="1">
    <source>
        <dbReference type="ARBA" id="ARBA00022676"/>
    </source>
</evidence>
<feature type="domain" description="Glycosyl transferase family 1" evidence="3">
    <location>
        <begin position="181"/>
        <end position="334"/>
    </location>
</feature>
<dbReference type="InterPro" id="IPR028098">
    <property type="entry name" value="Glyco_trans_4-like_N"/>
</dbReference>
<dbReference type="EC" id="2.4.1.345" evidence="5"/>
<keyword evidence="6" id="KW-1185">Reference proteome</keyword>
<evidence type="ECO:0000313" key="6">
    <source>
        <dbReference type="Proteomes" id="UP001432180"/>
    </source>
</evidence>
<reference evidence="5 6" key="1">
    <citation type="journal article" date="2023" name="Microorganisms">
        <title>Thiorhodovibrio frisius and Trv. litoralis spp. nov., Two Novel Members from a Clade of Fastidious Purple Sulfur Bacteria That Exhibit Unique Red-Shifted Light-Harvesting Capabilities.</title>
        <authorList>
            <person name="Methner A."/>
            <person name="Kuzyk S.B."/>
            <person name="Petersen J."/>
            <person name="Bauer S."/>
            <person name="Brinkmann H."/>
            <person name="Sichau K."/>
            <person name="Wanner G."/>
            <person name="Wolf J."/>
            <person name="Neumann-Schaal M."/>
            <person name="Henke P."/>
            <person name="Tank M."/>
            <person name="Sproer C."/>
            <person name="Bunk B."/>
            <person name="Overmann J."/>
        </authorList>
    </citation>
    <scope>NUCLEOTIDE SEQUENCE [LARGE SCALE GENOMIC DNA]</scope>
    <source>
        <strain evidence="5 6">DSM 6702</strain>
    </source>
</reference>
<accession>A0ABZ0S7L2</accession>
<dbReference type="PANTHER" id="PTHR12526">
    <property type="entry name" value="GLYCOSYLTRANSFERASE"/>
    <property type="match status" value="1"/>
</dbReference>
<sequence>MTRTLWFLIPGDLNTASGGYAYDRRIASGLAELGWKLEVRRLDDSFPNPSDCALEHARRTLAAIPEQAMVLIDGLALGAMPEPAREHGQRLRLVALVHHPLADETGLDPARQAELRHSEARALAWVRGIILTSEFTAQRLVRYQVPRERLRVVEPGVDQGFQRLGARTDPTDHVGKAPVSLLCVASLIERKGHDLLLQALSELRHLRWQLTCIGDVTRDPTWTARILALREDLGLGERVHLTGTLPAAEVEQYYRQANVAVLATRFEGYGMVIAEALAHGLPMVVTRGGAAAETLPDTAGLKVPVEDVAALRDALRTLILDSSLRARLAEGARRAALGLPNWRQSALAFAQALEHFGQHPAPLDAPTAPVEPAHA</sequence>
<gene>
    <name evidence="5" type="primary">pimB_2</name>
    <name evidence="5" type="ORF">Thiowin_01938</name>
</gene>
<dbReference type="SUPFAM" id="SSF53756">
    <property type="entry name" value="UDP-Glycosyltransferase/glycogen phosphorylase"/>
    <property type="match status" value="1"/>
</dbReference>
<dbReference type="InterPro" id="IPR001296">
    <property type="entry name" value="Glyco_trans_1"/>
</dbReference>
<name>A0ABZ0S7L2_9GAMM</name>
<keyword evidence="1 5" id="KW-0328">Glycosyltransferase</keyword>
<dbReference type="Pfam" id="PF13439">
    <property type="entry name" value="Glyco_transf_4"/>
    <property type="match status" value="1"/>
</dbReference>
<dbReference type="PANTHER" id="PTHR12526:SF510">
    <property type="entry name" value="D-INOSITOL 3-PHOSPHATE GLYCOSYLTRANSFERASE"/>
    <property type="match status" value="1"/>
</dbReference>
<dbReference type="Gene3D" id="3.40.50.2000">
    <property type="entry name" value="Glycogen Phosphorylase B"/>
    <property type="match status" value="2"/>
</dbReference>
<evidence type="ECO:0000259" key="4">
    <source>
        <dbReference type="Pfam" id="PF13439"/>
    </source>
</evidence>